<evidence type="ECO:0008006" key="3">
    <source>
        <dbReference type="Google" id="ProtNLM"/>
    </source>
</evidence>
<dbReference type="AlphaFoldDB" id="A0A5N0THH0"/>
<reference evidence="1 2" key="1">
    <citation type="submission" date="2019-09" db="EMBL/GenBank/DDBJ databases">
        <title>Wenzhouxiangella sp. Genome sequencing and assembly.</title>
        <authorList>
            <person name="Zhang R."/>
        </authorList>
    </citation>
    <scope>NUCLEOTIDE SEQUENCE [LARGE SCALE GENOMIC DNA]</scope>
    <source>
        <strain evidence="1 2">W260</strain>
    </source>
</reference>
<name>A0A5N0THH0_9GAMM</name>
<dbReference type="RefSeq" id="WP_191621130.1">
    <property type="nucleotide sequence ID" value="NZ_VYXP01000001.1"/>
</dbReference>
<accession>A0A5N0THH0</accession>
<protein>
    <recommendedName>
        <fullName evidence="3">Porin</fullName>
    </recommendedName>
</protein>
<comment type="caution">
    <text evidence="1">The sequence shown here is derived from an EMBL/GenBank/DDBJ whole genome shotgun (WGS) entry which is preliminary data.</text>
</comment>
<sequence>MQAGYGLVRQACRLGLVLALGLPCAGQAEGPETKRAGDWDYMADFRLRLEQDWDSLNGDGTERDDRLRLRIRLRAGLGYYLGDHWYVRARVRSGSRHSQQSPHITIHDFDGGPDGPYNFNPDQYVVGYQRGGLNAWVGRNELEYLHQNDIFTIDNLTYLGVGARVRRKLDDHSSAFASINYVALPVGMREFSGRALVGQVGYQREFAPGEDVTVALGGFVSNPDPDDPDNDALLTDNGSRAYQSMHLQLRYRTAFLGQPTRLGVDYTHNFADYADAEPGSFTDVHQDHVDGYVLGLRWGSTQDPGHWQLGYDYAYQEALVANSSYTQDEWVRWGNANQVRATNIKGHEFRVTYVPAARMNVRARLFLIDAVDLFNPGDTTKETGNRLRVDWNVSF</sequence>
<evidence type="ECO:0000313" key="1">
    <source>
        <dbReference type="EMBL" id="KAA9134031.1"/>
    </source>
</evidence>
<dbReference type="EMBL" id="VYXP01000001">
    <property type="protein sequence ID" value="KAA9134031.1"/>
    <property type="molecule type" value="Genomic_DNA"/>
</dbReference>
<organism evidence="1 2">
    <name type="scientific">Marinihelvus fidelis</name>
    <dbReference type="NCBI Taxonomy" id="2613842"/>
    <lineage>
        <taxon>Bacteria</taxon>
        <taxon>Pseudomonadati</taxon>
        <taxon>Pseudomonadota</taxon>
        <taxon>Gammaproteobacteria</taxon>
        <taxon>Chromatiales</taxon>
        <taxon>Wenzhouxiangellaceae</taxon>
        <taxon>Marinihelvus</taxon>
    </lineage>
</organism>
<gene>
    <name evidence="1" type="ORF">F3N42_00325</name>
</gene>
<proteinExistence type="predicted"/>
<keyword evidence="2" id="KW-1185">Reference proteome</keyword>
<evidence type="ECO:0000313" key="2">
    <source>
        <dbReference type="Proteomes" id="UP000325372"/>
    </source>
</evidence>
<dbReference type="Proteomes" id="UP000325372">
    <property type="component" value="Unassembled WGS sequence"/>
</dbReference>